<keyword evidence="11" id="KW-0547">Nucleotide-binding</keyword>
<dbReference type="SUPFAM" id="SSF56112">
    <property type="entry name" value="Protein kinase-like (PK-like)"/>
    <property type="match status" value="1"/>
</dbReference>
<organism evidence="21 22">
    <name type="scientific">Powellomyces hirtus</name>
    <dbReference type="NCBI Taxonomy" id="109895"/>
    <lineage>
        <taxon>Eukaryota</taxon>
        <taxon>Fungi</taxon>
        <taxon>Fungi incertae sedis</taxon>
        <taxon>Chytridiomycota</taxon>
        <taxon>Chytridiomycota incertae sedis</taxon>
        <taxon>Chytridiomycetes</taxon>
        <taxon>Spizellomycetales</taxon>
        <taxon>Powellomycetaceae</taxon>
        <taxon>Powellomyces</taxon>
    </lineage>
</organism>
<evidence type="ECO:0000256" key="1">
    <source>
        <dbReference type="ARBA" id="ARBA00001946"/>
    </source>
</evidence>
<evidence type="ECO:0000256" key="13">
    <source>
        <dbReference type="ARBA" id="ARBA00022840"/>
    </source>
</evidence>
<comment type="cofactor">
    <cofactor evidence="1">
        <name>Mg(2+)</name>
        <dbReference type="ChEBI" id="CHEBI:18420"/>
    </cofactor>
</comment>
<dbReference type="AlphaFoldDB" id="A0A507DUZ8"/>
<dbReference type="GO" id="GO:0046872">
    <property type="term" value="F:metal ion binding"/>
    <property type="evidence" value="ECO:0007669"/>
    <property type="project" value="UniProtKB-KW"/>
</dbReference>
<keyword evidence="5" id="KW-0963">Cytoplasm</keyword>
<dbReference type="InterPro" id="IPR000687">
    <property type="entry name" value="RIO_kinase"/>
</dbReference>
<evidence type="ECO:0000256" key="14">
    <source>
        <dbReference type="ARBA" id="ARBA00022842"/>
    </source>
</evidence>
<feature type="compositionally biased region" description="Basic and acidic residues" evidence="19">
    <location>
        <begin position="372"/>
        <end position="381"/>
    </location>
</feature>
<evidence type="ECO:0000256" key="3">
    <source>
        <dbReference type="ARBA" id="ARBA00009196"/>
    </source>
</evidence>
<accession>A0A507DUZ8</accession>
<evidence type="ECO:0000256" key="10">
    <source>
        <dbReference type="ARBA" id="ARBA00022723"/>
    </source>
</evidence>
<evidence type="ECO:0000256" key="5">
    <source>
        <dbReference type="ARBA" id="ARBA00022490"/>
    </source>
</evidence>
<feature type="region of interest" description="Disordered" evidence="19">
    <location>
        <begin position="309"/>
        <end position="534"/>
    </location>
</feature>
<keyword evidence="9" id="KW-0808">Transferase</keyword>
<feature type="compositionally biased region" description="Acidic residues" evidence="19">
    <location>
        <begin position="435"/>
        <end position="452"/>
    </location>
</feature>
<evidence type="ECO:0000256" key="16">
    <source>
        <dbReference type="ARBA" id="ARBA00048679"/>
    </source>
</evidence>
<dbReference type="SMART" id="SM00090">
    <property type="entry name" value="RIO"/>
    <property type="match status" value="1"/>
</dbReference>
<evidence type="ECO:0000256" key="18">
    <source>
        <dbReference type="ARBA" id="ARBA00068837"/>
    </source>
</evidence>
<keyword evidence="7" id="KW-0723">Serine/threonine-protein kinase</keyword>
<evidence type="ECO:0000256" key="4">
    <source>
        <dbReference type="ARBA" id="ARBA00012513"/>
    </source>
</evidence>
<dbReference type="InterPro" id="IPR030484">
    <property type="entry name" value="Rio2"/>
</dbReference>
<evidence type="ECO:0000256" key="8">
    <source>
        <dbReference type="ARBA" id="ARBA00022553"/>
    </source>
</evidence>
<evidence type="ECO:0000256" key="7">
    <source>
        <dbReference type="ARBA" id="ARBA00022527"/>
    </source>
</evidence>
<dbReference type="Gene3D" id="1.10.510.10">
    <property type="entry name" value="Transferase(Phosphotransferase) domain 1"/>
    <property type="match status" value="1"/>
</dbReference>
<dbReference type="PANTHER" id="PTHR45852">
    <property type="entry name" value="SER/THR-PROTEIN KINASE RIO2"/>
    <property type="match status" value="1"/>
</dbReference>
<dbReference type="STRING" id="109895.A0A507DUZ8"/>
<gene>
    <name evidence="21" type="ORF">PhCBS80983_g05206</name>
</gene>
<keyword evidence="8" id="KW-0597">Phosphoprotein</keyword>
<dbReference type="SUPFAM" id="SSF46785">
    <property type="entry name" value="Winged helix' DNA-binding domain"/>
    <property type="match status" value="1"/>
</dbReference>
<dbReference type="Pfam" id="PF09202">
    <property type="entry name" value="Rio2_N"/>
    <property type="match status" value="1"/>
</dbReference>
<keyword evidence="6" id="KW-0690">Ribosome biogenesis</keyword>
<dbReference type="PROSITE" id="PS01245">
    <property type="entry name" value="RIO1"/>
    <property type="match status" value="1"/>
</dbReference>
<dbReference type="EC" id="2.7.11.1" evidence="4"/>
<evidence type="ECO:0000259" key="20">
    <source>
        <dbReference type="SMART" id="SM00090"/>
    </source>
</evidence>
<dbReference type="GO" id="GO:0005634">
    <property type="term" value="C:nucleus"/>
    <property type="evidence" value="ECO:0007669"/>
    <property type="project" value="TreeGrafter"/>
</dbReference>
<dbReference type="Proteomes" id="UP000318582">
    <property type="component" value="Unassembled WGS sequence"/>
</dbReference>
<dbReference type="Gene3D" id="3.30.200.20">
    <property type="entry name" value="Phosphorylase Kinase, domain 1"/>
    <property type="match status" value="1"/>
</dbReference>
<proteinExistence type="inferred from homology"/>
<dbReference type="Pfam" id="PF01163">
    <property type="entry name" value="RIO1"/>
    <property type="match status" value="1"/>
</dbReference>
<evidence type="ECO:0000256" key="19">
    <source>
        <dbReference type="SAM" id="MobiDB-lite"/>
    </source>
</evidence>
<dbReference type="PANTHER" id="PTHR45852:SF1">
    <property type="entry name" value="SERINE_THREONINE-PROTEIN KINASE RIO2"/>
    <property type="match status" value="1"/>
</dbReference>
<evidence type="ECO:0000256" key="15">
    <source>
        <dbReference type="ARBA" id="ARBA00047899"/>
    </source>
</evidence>
<dbReference type="GO" id="GO:0005829">
    <property type="term" value="C:cytosol"/>
    <property type="evidence" value="ECO:0007669"/>
    <property type="project" value="TreeGrafter"/>
</dbReference>
<dbReference type="GO" id="GO:0005524">
    <property type="term" value="F:ATP binding"/>
    <property type="evidence" value="ECO:0007669"/>
    <property type="project" value="UniProtKB-KW"/>
</dbReference>
<dbReference type="InterPro" id="IPR036388">
    <property type="entry name" value="WH-like_DNA-bd_sf"/>
</dbReference>
<feature type="domain" description="RIO kinase" evidence="20">
    <location>
        <begin position="65"/>
        <end position="295"/>
    </location>
</feature>
<feature type="compositionally biased region" description="Basic and acidic residues" evidence="19">
    <location>
        <begin position="309"/>
        <end position="318"/>
    </location>
</feature>
<evidence type="ECO:0000256" key="11">
    <source>
        <dbReference type="ARBA" id="ARBA00022741"/>
    </source>
</evidence>
<dbReference type="InterPro" id="IPR036390">
    <property type="entry name" value="WH_DNA-bd_sf"/>
</dbReference>
<dbReference type="EMBL" id="QEAQ01000103">
    <property type="protein sequence ID" value="TPX55579.1"/>
    <property type="molecule type" value="Genomic_DNA"/>
</dbReference>
<feature type="compositionally biased region" description="Polar residues" evidence="19">
    <location>
        <begin position="492"/>
        <end position="514"/>
    </location>
</feature>
<evidence type="ECO:0000256" key="2">
    <source>
        <dbReference type="ARBA" id="ARBA00004496"/>
    </source>
</evidence>
<comment type="subcellular location">
    <subcellularLocation>
        <location evidence="2">Cytoplasm</location>
    </subcellularLocation>
</comment>
<dbReference type="GO" id="GO:0030490">
    <property type="term" value="P:maturation of SSU-rRNA"/>
    <property type="evidence" value="ECO:0007669"/>
    <property type="project" value="TreeGrafter"/>
</dbReference>
<evidence type="ECO:0000256" key="12">
    <source>
        <dbReference type="ARBA" id="ARBA00022777"/>
    </source>
</evidence>
<dbReference type="FunFam" id="1.10.10.10:FF:000053">
    <property type="entry name" value="Serine/threonine-protein kinase RIO2"/>
    <property type="match status" value="1"/>
</dbReference>
<keyword evidence="13" id="KW-0067">ATP-binding</keyword>
<dbReference type="InterPro" id="IPR015285">
    <property type="entry name" value="RIO2_wHTH_N"/>
</dbReference>
<keyword evidence="10" id="KW-0479">Metal-binding</keyword>
<evidence type="ECO:0000313" key="22">
    <source>
        <dbReference type="Proteomes" id="UP000318582"/>
    </source>
</evidence>
<name>A0A507DUZ8_9FUNG</name>
<dbReference type="GO" id="GO:0030688">
    <property type="term" value="C:preribosome, small subunit precursor"/>
    <property type="evidence" value="ECO:0007669"/>
    <property type="project" value="TreeGrafter"/>
</dbReference>
<feature type="compositionally biased region" description="Low complexity" evidence="19">
    <location>
        <begin position="465"/>
        <end position="481"/>
    </location>
</feature>
<dbReference type="InterPro" id="IPR011009">
    <property type="entry name" value="Kinase-like_dom_sf"/>
</dbReference>
<evidence type="ECO:0000256" key="9">
    <source>
        <dbReference type="ARBA" id="ARBA00022679"/>
    </source>
</evidence>
<dbReference type="GO" id="GO:0004674">
    <property type="term" value="F:protein serine/threonine kinase activity"/>
    <property type="evidence" value="ECO:0007669"/>
    <property type="project" value="UniProtKB-KW"/>
</dbReference>
<feature type="compositionally biased region" description="Acidic residues" evidence="19">
    <location>
        <begin position="320"/>
        <end position="352"/>
    </location>
</feature>
<comment type="catalytic activity">
    <reaction evidence="15">
        <text>L-threonyl-[protein] + ATP = O-phospho-L-threonyl-[protein] + ADP + H(+)</text>
        <dbReference type="Rhea" id="RHEA:46608"/>
        <dbReference type="Rhea" id="RHEA-COMP:11060"/>
        <dbReference type="Rhea" id="RHEA-COMP:11605"/>
        <dbReference type="ChEBI" id="CHEBI:15378"/>
        <dbReference type="ChEBI" id="CHEBI:30013"/>
        <dbReference type="ChEBI" id="CHEBI:30616"/>
        <dbReference type="ChEBI" id="CHEBI:61977"/>
        <dbReference type="ChEBI" id="CHEBI:456216"/>
        <dbReference type="EC" id="2.7.11.1"/>
    </reaction>
</comment>
<keyword evidence="12" id="KW-0418">Kinase</keyword>
<dbReference type="Gene3D" id="1.10.10.10">
    <property type="entry name" value="Winged helix-like DNA-binding domain superfamily/Winged helix DNA-binding domain"/>
    <property type="match status" value="1"/>
</dbReference>
<dbReference type="InterPro" id="IPR018935">
    <property type="entry name" value="RIO_kinase_CS"/>
</dbReference>
<evidence type="ECO:0000256" key="17">
    <source>
        <dbReference type="ARBA" id="ARBA00068353"/>
    </source>
</evidence>
<evidence type="ECO:0000313" key="21">
    <source>
        <dbReference type="EMBL" id="TPX55579.1"/>
    </source>
</evidence>
<evidence type="ECO:0000256" key="6">
    <source>
        <dbReference type="ARBA" id="ARBA00022517"/>
    </source>
</evidence>
<dbReference type="FunFam" id="3.30.200.20:FF:000052">
    <property type="entry name" value="Serine/threonine-protein kinase RIO2"/>
    <property type="match status" value="1"/>
</dbReference>
<keyword evidence="22" id="KW-1185">Reference proteome</keyword>
<dbReference type="CDD" id="cd05144">
    <property type="entry name" value="RIO2_C"/>
    <property type="match status" value="1"/>
</dbReference>
<comment type="caution">
    <text evidence="21">The sequence shown here is derived from an EMBL/GenBank/DDBJ whole genome shotgun (WGS) entry which is preliminary data.</text>
</comment>
<feature type="compositionally biased region" description="Basic and acidic residues" evidence="19">
    <location>
        <begin position="482"/>
        <end position="491"/>
    </location>
</feature>
<dbReference type="InterPro" id="IPR018934">
    <property type="entry name" value="RIO_dom"/>
</dbReference>
<comment type="similarity">
    <text evidence="3">Belongs to the protein kinase superfamily. RIO-type Ser/Thr kinase family.</text>
</comment>
<reference evidence="21 22" key="1">
    <citation type="journal article" date="2019" name="Sci. Rep.">
        <title>Comparative genomics of chytrid fungi reveal insights into the obligate biotrophic and pathogenic lifestyle of Synchytrium endobioticum.</title>
        <authorList>
            <person name="van de Vossenberg B.T.L.H."/>
            <person name="Warris S."/>
            <person name="Nguyen H.D.T."/>
            <person name="van Gent-Pelzer M.P.E."/>
            <person name="Joly D.L."/>
            <person name="van de Geest H.C."/>
            <person name="Bonants P.J.M."/>
            <person name="Smith D.S."/>
            <person name="Levesque C.A."/>
            <person name="van der Lee T.A.J."/>
        </authorList>
    </citation>
    <scope>NUCLEOTIDE SEQUENCE [LARGE SCALE GENOMIC DNA]</scope>
    <source>
        <strain evidence="21 22">CBS 809.83</strain>
    </source>
</reference>
<sequence>MKLDAKQLRYMSNDEFRVLTAVEMGSRNHEVVPTQLIAHIAKLKAGGITKILSELARTSLVARVQNAKYEGYRLTYGGYDYLALRTLSKRGAIYSVGNQIGVGKESDIYIVADDEGIQRVLKLHRLGRTSFRNIKEKRDYLRNRNAGSWLYLSRLSAMKEYAFMKVLHENGYPVPEPVDQNRHTIVMGLIDAFPLCQISEVAHPGKLYSELMDLIVRLACAGLIHGDFNEFNIMINDKGEPILIDFPQMVSTSHRNAEMYFNRDVDCIRAFFKKRFHYESKLFPKFNRDAERKFSLDIQVAASGFTKQQQKELEKLQEELGSENEDSSDEEEEEEEEDEDEAEEVEEAELDVSDNPRGVTDELVDSLGNHIRPSEPERASHVDSTPPKPSKSPEVPEDVEAPEASEVPAKQLAALSLESENEIYQSANASIPELSAEESERESASESEEPEDPGNRARRPFRDVSSSARSSASVASHSSTARRLDESEIKQRVTSTLRKQATAKSSMKGNNSTKGRIKRDIRNQVKEGGGGFWG</sequence>
<comment type="catalytic activity">
    <reaction evidence="16">
        <text>L-seryl-[protein] + ATP = O-phospho-L-seryl-[protein] + ADP + H(+)</text>
        <dbReference type="Rhea" id="RHEA:17989"/>
        <dbReference type="Rhea" id="RHEA-COMP:9863"/>
        <dbReference type="Rhea" id="RHEA-COMP:11604"/>
        <dbReference type="ChEBI" id="CHEBI:15378"/>
        <dbReference type="ChEBI" id="CHEBI:29999"/>
        <dbReference type="ChEBI" id="CHEBI:30616"/>
        <dbReference type="ChEBI" id="CHEBI:83421"/>
        <dbReference type="ChEBI" id="CHEBI:456216"/>
        <dbReference type="EC" id="2.7.11.1"/>
    </reaction>
</comment>
<protein>
    <recommendedName>
        <fullName evidence="17">Serine/threonine-protein kinase RIO2</fullName>
        <ecNumber evidence="4">2.7.11.1</ecNumber>
    </recommendedName>
    <alternativeName>
        <fullName evidence="18">Serine/threonine-protein kinase rio2</fullName>
    </alternativeName>
</protein>
<dbReference type="FunFam" id="1.10.510.10:FF:000307">
    <property type="entry name" value="Serine/threonine-protein kinase RIO2"/>
    <property type="match status" value="1"/>
</dbReference>
<keyword evidence="14" id="KW-0460">Magnesium</keyword>